<dbReference type="GeneID" id="119742102"/>
<dbReference type="SUPFAM" id="SSF53850">
    <property type="entry name" value="Periplasmic binding protein-like II"/>
    <property type="match status" value="1"/>
</dbReference>
<evidence type="ECO:0000259" key="25">
    <source>
        <dbReference type="SMART" id="SM00062"/>
    </source>
</evidence>
<evidence type="ECO:0000256" key="8">
    <source>
        <dbReference type="ARBA" id="ARBA00022989"/>
    </source>
</evidence>
<dbReference type="SMART" id="SM00079">
    <property type="entry name" value="PBPe"/>
    <property type="match status" value="1"/>
</dbReference>
<dbReference type="PANTHER" id="PTHR18966">
    <property type="entry name" value="IONOTROPIC GLUTAMATE RECEPTOR"/>
    <property type="match status" value="1"/>
</dbReference>
<feature type="signal peptide" evidence="24">
    <location>
        <begin position="1"/>
        <end position="47"/>
    </location>
</feature>
<dbReference type="PRINTS" id="PR00177">
    <property type="entry name" value="NMDARECEPTOR"/>
</dbReference>
<keyword evidence="21" id="KW-1015">Disulfide bond</keyword>
<evidence type="ECO:0000256" key="5">
    <source>
        <dbReference type="ARBA" id="ARBA00022475"/>
    </source>
</evidence>
<feature type="binding site" evidence="19">
    <location>
        <position position="746"/>
    </location>
    <ligand>
        <name>L-glutamate</name>
        <dbReference type="ChEBI" id="CHEBI:29985"/>
    </ligand>
</feature>
<dbReference type="InterPro" id="IPR028082">
    <property type="entry name" value="Peripla_BP_I"/>
</dbReference>
<comment type="subcellular location">
    <subcellularLocation>
        <location evidence="1">Cell membrane</location>
        <topology evidence="1">Multi-pass membrane protein</topology>
    </subcellularLocation>
    <subcellularLocation>
        <location evidence="18">Postsynaptic cell membrane</location>
    </subcellularLocation>
</comment>
<feature type="binding site" evidence="19">
    <location>
        <position position="532"/>
    </location>
    <ligand>
        <name>L-glutamate</name>
        <dbReference type="ChEBI" id="CHEBI:29985"/>
    </ligand>
</feature>
<evidence type="ECO:0000313" key="28">
    <source>
        <dbReference type="EnsemblMetazoa" id="XP_038074053.1"/>
    </source>
</evidence>
<dbReference type="InterPro" id="IPR018882">
    <property type="entry name" value="CaM-bd_C0_NMDA_rcpt_NR1"/>
</dbReference>
<feature type="transmembrane region" description="Helical" evidence="23">
    <location>
        <begin position="645"/>
        <end position="671"/>
    </location>
</feature>
<dbReference type="FunFam" id="3.40.190.10:FF:000024">
    <property type="entry name" value="Glutamate receptor, ionotropic, delta 1"/>
    <property type="match status" value="1"/>
</dbReference>
<evidence type="ECO:0000259" key="26">
    <source>
        <dbReference type="SMART" id="SM00079"/>
    </source>
</evidence>
<evidence type="ECO:0000256" key="12">
    <source>
        <dbReference type="ARBA" id="ARBA00023170"/>
    </source>
</evidence>
<dbReference type="AlphaFoldDB" id="A0A914BCU1"/>
<dbReference type="SUPFAM" id="SSF53822">
    <property type="entry name" value="Periplasmic binding protein-like I"/>
    <property type="match status" value="1"/>
</dbReference>
<evidence type="ECO:0000256" key="24">
    <source>
        <dbReference type="SAM" id="SignalP"/>
    </source>
</evidence>
<dbReference type="EnsemblMetazoa" id="XM_038218125.1">
    <property type="protein sequence ID" value="XP_038074053.1"/>
    <property type="gene ID" value="LOC119742102"/>
</dbReference>
<feature type="binding site" evidence="19">
    <location>
        <position position="702"/>
    </location>
    <ligand>
        <name>L-glutamate</name>
        <dbReference type="ChEBI" id="CHEBI:29985"/>
    </ligand>
</feature>
<evidence type="ECO:0000256" key="17">
    <source>
        <dbReference type="ARBA" id="ARBA00024675"/>
    </source>
</evidence>
<feature type="domain" description="Solute-binding protein family 3/N-terminal" evidence="25">
    <location>
        <begin position="457"/>
        <end position="810"/>
    </location>
</feature>
<evidence type="ECO:0000256" key="9">
    <source>
        <dbReference type="ARBA" id="ARBA00023018"/>
    </source>
</evidence>
<dbReference type="Proteomes" id="UP000887568">
    <property type="component" value="Unplaced"/>
</dbReference>
<dbReference type="OMA" id="FANNTPD"/>
<keyword evidence="15" id="KW-1071">Ligand-gated ion channel</keyword>
<dbReference type="Pfam" id="PF00060">
    <property type="entry name" value="Lig_chan"/>
    <property type="match status" value="1"/>
</dbReference>
<feature type="compositionally biased region" description="Basic residues" evidence="22">
    <location>
        <begin position="13"/>
        <end position="25"/>
    </location>
</feature>
<sequence>MFNMAETVENQQHHHQHHHHDRRKTHHYDPLPICVLLLLHLARVMHAAGAPGISEIRIGAMLSTDEDTATLQEAVREVNDNSLILPGNYQLNVTSIVMTTNPIESAIRVCEKIIPNQVYAVISGHSPELYMSSVSVSYTCGFYGIPVIGISARECIFSDKHIHKSYLRTVPPYSQQATVWADLVEHFDWSSVVTITSSDQDGRSILSTLRKRQKHNELFKIEKSITYKPGANNMTDTLLEARKCTSRVMLLYASEKDATTIYQDTQRLNMTGNGYAWLVTEQGITGEALAGAPEGVLAMYLEQGTDTKSHIQDAVRVIAKGIHSFVQNEGIMPPPAGCRHSGDSLWPSGQLFYGNLVDATVLQGATGAIDFDKHGDRKSAKYKLINIQGGEPVTIGAWSSDTRLTTNHVSVIWPGGTREKPEGYELQTHLRVVIMKDSPFVYVDEQDPMTKKCLNDTIPCLATNGDSMQCCYGYCIDLLQVLSKELNFTIDLHQVQDGTYGDYEKVNGTEKKRWNGMIGELVDGKADMIMAPLTINNERARFIDFSKPYKYQGLTILVKKADSGTNLLSFMRPFQISLWILIGVCIHVIAVVIYLLDRFSPFSHPRNAEEETDALNLSQALWFSWSVLLNSGVGERTPRSFGARVLGVVWAGFAMIMVASYTANLAAYLVLDRPQARINGINDAKMRNPSSAFTYATVSKSSVEMYFRRQVELSSMYRFMKTYNYKEADMAIEDLKSGKLDAFIYDSAMLDFEVSRDCGLITVGELFGRSGFGIGLQKGSLWTQKVSLRILELHERGKIGELDLKWITSKQCGVKSIQPTTLGLSSMGGVFILVAGGFLVGCVINRMEIHYKRHQQTKERQVELARVAVSHWRGTVRRRRKRNSSKYMVPAPTPEPVEKRNGVQGASSLEKEMDGAIPLAVINRRDRTIPMLQLPSNTYRWGSSADSFCSSPNSLSSN</sequence>
<evidence type="ECO:0000259" key="27">
    <source>
        <dbReference type="SMART" id="SM00918"/>
    </source>
</evidence>
<keyword evidence="10" id="KW-0406">Ion transport</keyword>
<feature type="region of interest" description="Disordered" evidence="22">
    <location>
        <begin position="880"/>
        <end position="909"/>
    </location>
</feature>
<dbReference type="InterPro" id="IPR001320">
    <property type="entry name" value="Iontro_rcpt_C"/>
</dbReference>
<evidence type="ECO:0000256" key="1">
    <source>
        <dbReference type="ARBA" id="ARBA00004651"/>
    </source>
</evidence>
<accession>A0A914BCU1</accession>
<evidence type="ECO:0000256" key="11">
    <source>
        <dbReference type="ARBA" id="ARBA00023136"/>
    </source>
</evidence>
<evidence type="ECO:0000256" key="3">
    <source>
        <dbReference type="ARBA" id="ARBA00015895"/>
    </source>
</evidence>
<dbReference type="SUPFAM" id="SSF81324">
    <property type="entry name" value="Voltage-gated potassium channels"/>
    <property type="match status" value="1"/>
</dbReference>
<keyword evidence="8 23" id="KW-1133">Transmembrane helix</keyword>
<name>A0A914BCU1_PATMI</name>
<evidence type="ECO:0000256" key="10">
    <source>
        <dbReference type="ARBA" id="ARBA00023065"/>
    </source>
</evidence>
<comment type="subunit">
    <text evidence="2">Forms a heteromeric NMDA channel with Nmdar2.</text>
</comment>
<proteinExistence type="predicted"/>
<dbReference type="Pfam" id="PF10613">
    <property type="entry name" value="Lig_chan-Glu_bd"/>
    <property type="match status" value="1"/>
</dbReference>
<keyword evidence="24" id="KW-0732">Signal</keyword>
<dbReference type="RefSeq" id="XP_038074053.1">
    <property type="nucleotide sequence ID" value="XM_038218125.1"/>
</dbReference>
<evidence type="ECO:0000256" key="4">
    <source>
        <dbReference type="ARBA" id="ARBA00022448"/>
    </source>
</evidence>
<evidence type="ECO:0000256" key="2">
    <source>
        <dbReference type="ARBA" id="ARBA00011106"/>
    </source>
</evidence>
<evidence type="ECO:0000256" key="14">
    <source>
        <dbReference type="ARBA" id="ARBA00023257"/>
    </source>
</evidence>
<dbReference type="Gene3D" id="3.40.190.10">
    <property type="entry name" value="Periplasmic binding protein-like II"/>
    <property type="match status" value="2"/>
</dbReference>
<reference evidence="28" key="1">
    <citation type="submission" date="2022-11" db="UniProtKB">
        <authorList>
            <consortium name="EnsemblMetazoa"/>
        </authorList>
    </citation>
    <scope>IDENTIFICATION</scope>
</reference>
<evidence type="ECO:0000256" key="13">
    <source>
        <dbReference type="ARBA" id="ARBA00023180"/>
    </source>
</evidence>
<dbReference type="GO" id="GO:0045211">
    <property type="term" value="C:postsynaptic membrane"/>
    <property type="evidence" value="ECO:0007669"/>
    <property type="project" value="UniProtKB-SubCell"/>
</dbReference>
<keyword evidence="11 23" id="KW-0472">Membrane</keyword>
<keyword evidence="6" id="KW-0597">Phosphoprotein</keyword>
<keyword evidence="14" id="KW-0628">Postsynaptic cell membrane</keyword>
<dbReference type="Pfam" id="PF10562">
    <property type="entry name" value="CaM_bdg_C0"/>
    <property type="match status" value="1"/>
</dbReference>
<evidence type="ECO:0000256" key="6">
    <source>
        <dbReference type="ARBA" id="ARBA00022553"/>
    </source>
</evidence>
<dbReference type="GO" id="GO:0038023">
    <property type="term" value="F:signaling receptor activity"/>
    <property type="evidence" value="ECO:0007669"/>
    <property type="project" value="InterPro"/>
</dbReference>
<evidence type="ECO:0000256" key="16">
    <source>
        <dbReference type="ARBA" id="ARBA00023303"/>
    </source>
</evidence>
<feature type="transmembrane region" description="Helical" evidence="23">
    <location>
        <begin position="576"/>
        <end position="596"/>
    </location>
</feature>
<evidence type="ECO:0000313" key="29">
    <source>
        <dbReference type="Proteomes" id="UP000887568"/>
    </source>
</evidence>
<dbReference type="InterPro" id="IPR001828">
    <property type="entry name" value="ANF_lig-bd_rcpt"/>
</dbReference>
<dbReference type="Gene3D" id="3.40.50.2300">
    <property type="match status" value="2"/>
</dbReference>
<feature type="disulfide bond" evidence="21">
    <location>
        <begin position="758"/>
        <end position="812"/>
    </location>
</feature>
<evidence type="ECO:0000256" key="15">
    <source>
        <dbReference type="ARBA" id="ARBA00023286"/>
    </source>
</evidence>
<feature type="site" description="Interaction with the cone snail toxin Con-ikot-ikot" evidence="20">
    <location>
        <position position="708"/>
    </location>
</feature>
<feature type="domain" description="Ionotropic glutamate receptor L-glutamate and glycine-binding" evidence="27">
    <location>
        <begin position="459"/>
        <end position="523"/>
    </location>
</feature>
<evidence type="ECO:0000256" key="20">
    <source>
        <dbReference type="PIRSR" id="PIRSR601508-2"/>
    </source>
</evidence>
<dbReference type="InterPro" id="IPR019594">
    <property type="entry name" value="Glu/Gly-bd"/>
</dbReference>
<keyword evidence="16" id="KW-0407">Ion channel</keyword>
<protein>
    <recommendedName>
        <fullName evidence="3">Glutamate [NMDA] receptor subunit 1</fullName>
    </recommendedName>
</protein>
<organism evidence="28 29">
    <name type="scientific">Patiria miniata</name>
    <name type="common">Bat star</name>
    <name type="synonym">Asterina miniata</name>
    <dbReference type="NCBI Taxonomy" id="46514"/>
    <lineage>
        <taxon>Eukaryota</taxon>
        <taxon>Metazoa</taxon>
        <taxon>Echinodermata</taxon>
        <taxon>Eleutherozoa</taxon>
        <taxon>Asterozoa</taxon>
        <taxon>Asteroidea</taxon>
        <taxon>Valvatacea</taxon>
        <taxon>Valvatida</taxon>
        <taxon>Asterinidae</taxon>
        <taxon>Patiria</taxon>
    </lineage>
</organism>
<dbReference type="InterPro" id="IPR015683">
    <property type="entry name" value="Ionotropic_Glu_rcpt"/>
</dbReference>
<evidence type="ECO:0000256" key="21">
    <source>
        <dbReference type="PIRSR" id="PIRSR601508-3"/>
    </source>
</evidence>
<dbReference type="InterPro" id="IPR001508">
    <property type="entry name" value="Iono_Glu_rcpt_met"/>
</dbReference>
<comment type="function">
    <text evidence="17">NMDA receptor subtype of glutamate-gated ion channels with high calcium permeability and voltage-dependent sensitivity to magnesium. Mediated by glycine. This protein plays a key role in synaptic plasticity, synaptogenesis, excitotoxicity, memory acquisition and learning. It mediates neuronal functions in glutamate neurotransmission. Is involved in the cell surface targeting of NMDA receptors. Plays a role in associative learning and in long-term memory consolidation.</text>
</comment>
<keyword evidence="5" id="KW-1003">Cell membrane</keyword>
<evidence type="ECO:0000256" key="22">
    <source>
        <dbReference type="SAM" id="MobiDB-lite"/>
    </source>
</evidence>
<dbReference type="Gene3D" id="1.10.287.70">
    <property type="match status" value="1"/>
</dbReference>
<keyword evidence="7 23" id="KW-0812">Transmembrane</keyword>
<feature type="binding site" evidence="19">
    <location>
        <position position="539"/>
    </location>
    <ligand>
        <name>L-glutamate</name>
        <dbReference type="ChEBI" id="CHEBI:29985"/>
    </ligand>
</feature>
<feature type="region of interest" description="Disordered" evidence="22">
    <location>
        <begin position="1"/>
        <end position="25"/>
    </location>
</feature>
<dbReference type="Pfam" id="PF01094">
    <property type="entry name" value="ANF_receptor"/>
    <property type="match status" value="1"/>
</dbReference>
<feature type="binding site" evidence="19">
    <location>
        <position position="534"/>
    </location>
    <ligand>
        <name>L-glutamate</name>
        <dbReference type="ChEBI" id="CHEBI:29985"/>
    </ligand>
</feature>
<feature type="transmembrane region" description="Helical" evidence="23">
    <location>
        <begin position="822"/>
        <end position="844"/>
    </location>
</feature>
<keyword evidence="29" id="KW-1185">Reference proteome</keyword>
<keyword evidence="12" id="KW-0675">Receptor</keyword>
<evidence type="ECO:0000256" key="19">
    <source>
        <dbReference type="PIRSR" id="PIRSR601508-1"/>
    </source>
</evidence>
<feature type="domain" description="Ionotropic glutamate receptor C-terminal" evidence="26">
    <location>
        <begin position="429"/>
        <end position="809"/>
    </location>
</feature>
<evidence type="ECO:0000256" key="18">
    <source>
        <dbReference type="ARBA" id="ARBA00034100"/>
    </source>
</evidence>
<dbReference type="SMART" id="SM00918">
    <property type="entry name" value="Lig_chan-Glu_bd"/>
    <property type="match status" value="1"/>
</dbReference>
<evidence type="ECO:0000256" key="23">
    <source>
        <dbReference type="SAM" id="Phobius"/>
    </source>
</evidence>
<evidence type="ECO:0000256" key="7">
    <source>
        <dbReference type="ARBA" id="ARBA00022692"/>
    </source>
</evidence>
<feature type="chain" id="PRO_5036803098" description="Glutamate [NMDA] receptor subunit 1" evidence="24">
    <location>
        <begin position="48"/>
        <end position="958"/>
    </location>
</feature>
<dbReference type="OrthoDB" id="5984008at2759"/>
<keyword evidence="9" id="KW-0770">Synapse</keyword>
<feature type="site" description="Crucial to convey clamshell closure to channel opening" evidence="20">
    <location>
        <position position="678"/>
    </location>
</feature>
<dbReference type="GO" id="GO:0015276">
    <property type="term" value="F:ligand-gated monoatomic ion channel activity"/>
    <property type="evidence" value="ECO:0007669"/>
    <property type="project" value="InterPro"/>
</dbReference>
<dbReference type="InterPro" id="IPR001638">
    <property type="entry name" value="Solute-binding_3/MltF_N"/>
</dbReference>
<dbReference type="FunFam" id="3.40.190.10:FF:000010">
    <property type="entry name" value="glutamate receptor ionotropic, NMDA 1 isoform X1"/>
    <property type="match status" value="1"/>
</dbReference>
<keyword evidence="13" id="KW-0325">Glycoprotein</keyword>
<dbReference type="SMART" id="SM00062">
    <property type="entry name" value="PBPb"/>
    <property type="match status" value="1"/>
</dbReference>
<keyword evidence="4" id="KW-0813">Transport</keyword>